<sequence length="109" mass="12555">MAVRPHVELVSVIVYLPQTRTLESDNDWYASDDAFVGEHNGSMKCAPGWYCIYYRIETVFPFFRLLTCDIHSSNMDTKHCFKSPSHAVLSIVLYLLSCMYVDAEHDNLD</sequence>
<accession>A0A098DXN1</accession>
<dbReference type="InParanoid" id="A0A098DXN1"/>
<gene>
    <name evidence="1" type="ORF">FGRAMPH1_01T24265</name>
</gene>
<evidence type="ECO:0000313" key="1">
    <source>
        <dbReference type="EMBL" id="CEF85628.1"/>
    </source>
</evidence>
<keyword evidence="3" id="KW-1185">Reference proteome</keyword>
<reference evidence="2" key="4">
    <citation type="submission" date="2017-01" db="UniProtKB">
        <authorList>
            <consortium name="EnsemblFungi"/>
        </authorList>
    </citation>
    <scope>IDENTIFICATION</scope>
    <source>
        <strain evidence="2">PH-1 / ATCC MYA-4620 / FGSC 9075 / NRRL 31084</strain>
    </source>
</reference>
<dbReference type="EnsemblFungi" id="CEF85628">
    <property type="protein sequence ID" value="CEF85628"/>
    <property type="gene ID" value="FGRRES_13097"/>
</dbReference>
<name>A0A098DXN1_GIBZE</name>
<dbReference type="AlphaFoldDB" id="A0A098DXN1"/>
<reference evidence="2 3" key="1">
    <citation type="journal article" date="2007" name="Science">
        <title>The Fusarium graminearum genome reveals a link between localized polymorphism and pathogen specialization.</title>
        <authorList>
            <person name="Cuomo C.A."/>
            <person name="Gueldener U."/>
            <person name="Xu J.-R."/>
            <person name="Trail F."/>
            <person name="Turgeon B.G."/>
            <person name="Di Pietro A."/>
            <person name="Walton J.D."/>
            <person name="Ma L.-J."/>
            <person name="Baker S.E."/>
            <person name="Rep M."/>
            <person name="Adam G."/>
            <person name="Antoniw J."/>
            <person name="Baldwin T."/>
            <person name="Calvo S.E."/>
            <person name="Chang Y.-L."/>
            <person name="DeCaprio D."/>
            <person name="Gale L.R."/>
            <person name="Gnerre S."/>
            <person name="Goswami R.S."/>
            <person name="Hammond-Kosack K."/>
            <person name="Harris L.J."/>
            <person name="Hilburn K."/>
            <person name="Kennell J.C."/>
            <person name="Kroken S."/>
            <person name="Magnuson J.K."/>
            <person name="Mannhaupt G."/>
            <person name="Mauceli E.W."/>
            <person name="Mewes H.-W."/>
            <person name="Mitterbauer R."/>
            <person name="Muehlbauer G."/>
            <person name="Muensterkoetter M."/>
            <person name="Nelson D."/>
            <person name="O'Donnell K."/>
            <person name="Ouellet T."/>
            <person name="Qi W."/>
            <person name="Quesneville H."/>
            <person name="Roncero M.I.G."/>
            <person name="Seong K.-Y."/>
            <person name="Tetko I.V."/>
            <person name="Urban M."/>
            <person name="Waalwijk C."/>
            <person name="Ward T.J."/>
            <person name="Yao J."/>
            <person name="Birren B.W."/>
            <person name="Kistler H.C."/>
        </authorList>
    </citation>
    <scope>NUCLEOTIDE SEQUENCE [LARGE SCALE GENOMIC DNA]</scope>
    <source>
        <strain evidence="3">ATCC MYA-4620 / CBS 123657 / FGSC 9075 / NRRL 31084 / PH-1</strain>
        <strain evidence="2">PH-1 / ATCC MYA-4620 / FGSC 9075 / NRRL 31084</strain>
    </source>
</reference>
<dbReference type="STRING" id="229533.A0A098DXN1"/>
<accession>A0A0E0SGR5</accession>
<reference evidence="1 3" key="3">
    <citation type="journal article" date="2015" name="BMC Genomics">
        <title>The completed genome sequence of the pathogenic ascomycete fungus Fusarium graminearum.</title>
        <authorList>
            <person name="King R."/>
            <person name="Urban M."/>
            <person name="Hammond-Kosack M.C."/>
            <person name="Hassani-Pak K."/>
            <person name="Hammond-Kosack K.E."/>
        </authorList>
    </citation>
    <scope>NUCLEOTIDE SEQUENCE [LARGE SCALE GENOMIC DNA]</scope>
    <source>
        <strain evidence="3">ATCC MYA-4620 / CBS 123657 / FGSC 9075 / NRRL 31084 / PH-1</strain>
        <strain evidence="1">PH-1</strain>
    </source>
</reference>
<evidence type="ECO:0000313" key="2">
    <source>
        <dbReference type="EnsemblFungi" id="CEF85628"/>
    </source>
</evidence>
<dbReference type="Proteomes" id="UP000070720">
    <property type="component" value="Chromosome 4"/>
</dbReference>
<protein>
    <submittedName>
        <fullName evidence="1">Chromosome 4, complete genome</fullName>
    </submittedName>
</protein>
<dbReference type="EMBL" id="HG970335">
    <property type="protein sequence ID" value="CEF85628.1"/>
    <property type="molecule type" value="Genomic_DNA"/>
</dbReference>
<reference evidence="2 3" key="2">
    <citation type="journal article" date="2010" name="Nature">
        <title>Comparative genomics reveals mobile pathogenicity chromosomes in Fusarium.</title>
        <authorList>
            <person name="Ma L.J."/>
            <person name="van der Does H.C."/>
            <person name="Borkovich K.A."/>
            <person name="Coleman J.J."/>
            <person name="Daboussi M.J."/>
            <person name="Di Pietro A."/>
            <person name="Dufresne M."/>
            <person name="Freitag M."/>
            <person name="Grabherr M."/>
            <person name="Henrissat B."/>
            <person name="Houterman P.M."/>
            <person name="Kang S."/>
            <person name="Shim W.B."/>
            <person name="Woloshuk C."/>
            <person name="Xie X."/>
            <person name="Xu J.R."/>
            <person name="Antoniw J."/>
            <person name="Baker S.E."/>
            <person name="Bluhm B.H."/>
            <person name="Breakspear A."/>
            <person name="Brown D.W."/>
            <person name="Butchko R.A."/>
            <person name="Chapman S."/>
            <person name="Coulson R."/>
            <person name="Coutinho P.M."/>
            <person name="Danchin E.G."/>
            <person name="Diener A."/>
            <person name="Gale L.R."/>
            <person name="Gardiner D.M."/>
            <person name="Goff S."/>
            <person name="Hammond-Kosack K.E."/>
            <person name="Hilburn K."/>
            <person name="Hua-Van A."/>
            <person name="Jonkers W."/>
            <person name="Kazan K."/>
            <person name="Kodira C.D."/>
            <person name="Koehrsen M."/>
            <person name="Kumar L."/>
            <person name="Lee Y.H."/>
            <person name="Li L."/>
            <person name="Manners J.M."/>
            <person name="Miranda-Saavedra D."/>
            <person name="Mukherjee M."/>
            <person name="Park G."/>
            <person name="Park J."/>
            <person name="Park S.Y."/>
            <person name="Proctor R.H."/>
            <person name="Regev A."/>
            <person name="Ruiz-Roldan M.C."/>
            <person name="Sain D."/>
            <person name="Sakthikumar S."/>
            <person name="Sykes S."/>
            <person name="Schwartz D.C."/>
            <person name="Turgeon B.G."/>
            <person name="Wapinski I."/>
            <person name="Yoder O."/>
            <person name="Young S."/>
            <person name="Zeng Q."/>
            <person name="Zhou S."/>
            <person name="Galagan J."/>
            <person name="Cuomo C.A."/>
            <person name="Kistler H.C."/>
            <person name="Rep M."/>
        </authorList>
    </citation>
    <scope>GENOME REANNOTATION</scope>
    <source>
        <strain evidence="3">ATCC MYA-4620 / CBS 123657 / FGSC 9075 / NRRL 31084 / PH-1</strain>
        <strain evidence="2">PH-1 / ATCC MYA-4620 / FGSC 9075 / NRRL 31084</strain>
    </source>
</reference>
<organism evidence="1 3">
    <name type="scientific">Gibberella zeae (strain ATCC MYA-4620 / CBS 123657 / FGSC 9075 / NRRL 31084 / PH-1)</name>
    <name type="common">Wheat head blight fungus</name>
    <name type="synonym">Fusarium graminearum</name>
    <dbReference type="NCBI Taxonomy" id="229533"/>
    <lineage>
        <taxon>Eukaryota</taxon>
        <taxon>Fungi</taxon>
        <taxon>Dikarya</taxon>
        <taxon>Ascomycota</taxon>
        <taxon>Pezizomycotina</taxon>
        <taxon>Sordariomycetes</taxon>
        <taxon>Hypocreomycetidae</taxon>
        <taxon>Hypocreales</taxon>
        <taxon>Nectriaceae</taxon>
        <taxon>Fusarium</taxon>
    </lineage>
</organism>
<dbReference type="VEuPathDB" id="FungiDB:FGRAMPH1_01G24265"/>
<proteinExistence type="predicted"/>
<evidence type="ECO:0000313" key="3">
    <source>
        <dbReference type="Proteomes" id="UP000070720"/>
    </source>
</evidence>